<feature type="transmembrane region" description="Helical" evidence="6">
    <location>
        <begin position="482"/>
        <end position="504"/>
    </location>
</feature>
<dbReference type="SUPFAM" id="SSF103473">
    <property type="entry name" value="MFS general substrate transporter"/>
    <property type="match status" value="1"/>
</dbReference>
<protein>
    <submittedName>
        <fullName evidence="8">RHTO0S12e02542g1_1</fullName>
    </submittedName>
</protein>
<comment type="subcellular location">
    <subcellularLocation>
        <location evidence="1">Membrane</location>
        <topology evidence="1">Multi-pass membrane protein</topology>
    </subcellularLocation>
</comment>
<evidence type="ECO:0000256" key="6">
    <source>
        <dbReference type="SAM" id="Phobius"/>
    </source>
</evidence>
<feature type="domain" description="Major facilitator superfamily (MFS) profile" evidence="7">
    <location>
        <begin position="152"/>
        <end position="606"/>
    </location>
</feature>
<dbReference type="PANTHER" id="PTHR23502">
    <property type="entry name" value="MAJOR FACILITATOR SUPERFAMILY"/>
    <property type="match status" value="1"/>
</dbReference>
<dbReference type="PANTHER" id="PTHR23502:SF64">
    <property type="entry name" value="TRANSPORTER, PUTATIVE (AFU_ORTHOLOGUE AFUA_3G11760)-RELATED"/>
    <property type="match status" value="1"/>
</dbReference>
<dbReference type="InterPro" id="IPR020846">
    <property type="entry name" value="MFS_dom"/>
</dbReference>
<dbReference type="InterPro" id="IPR036259">
    <property type="entry name" value="MFS_trans_sf"/>
</dbReference>
<feature type="transmembrane region" description="Helical" evidence="6">
    <location>
        <begin position="510"/>
        <end position="534"/>
    </location>
</feature>
<name>A0A061BAB5_RHOTO</name>
<keyword evidence="3 6" id="KW-1133">Transmembrane helix</keyword>
<dbReference type="Pfam" id="PF07690">
    <property type="entry name" value="MFS_1"/>
    <property type="match status" value="1"/>
</dbReference>
<dbReference type="GO" id="GO:0022857">
    <property type="term" value="F:transmembrane transporter activity"/>
    <property type="evidence" value="ECO:0007669"/>
    <property type="project" value="InterPro"/>
</dbReference>
<dbReference type="CDD" id="cd17323">
    <property type="entry name" value="MFS_Tpo1_MDR_like"/>
    <property type="match status" value="1"/>
</dbReference>
<evidence type="ECO:0000256" key="2">
    <source>
        <dbReference type="ARBA" id="ARBA00022692"/>
    </source>
</evidence>
<evidence type="ECO:0000256" key="5">
    <source>
        <dbReference type="SAM" id="MobiDB-lite"/>
    </source>
</evidence>
<dbReference type="Gene3D" id="1.20.1250.20">
    <property type="entry name" value="MFS general substrate transporter like domains"/>
    <property type="match status" value="1"/>
</dbReference>
<feature type="transmembrane region" description="Helical" evidence="6">
    <location>
        <begin position="247"/>
        <end position="267"/>
    </location>
</feature>
<proteinExistence type="predicted"/>
<feature type="compositionally biased region" description="Low complexity" evidence="5">
    <location>
        <begin position="63"/>
        <end position="78"/>
    </location>
</feature>
<sequence length="668" mass="71715">MASSDDTTTPARPVARPATSAVSFRPLARTQSASSTLAWNNAHPPASGAHDLPESAAMAGLERTTSQTSVRSVRSRSTYTGGAAGMLGRGRSRSMRAPVVVGGKEGRIEEDSEAQVVDEEVAVGEHDEAVEETEEHANRMYARFSPRRKRAIVGIVAYAALLAPFSSSSFLPSIPQITEDLHTSTTVINVTVAIFILCIGIFPLVWAPYSGIYGRKPIYVISLPIFALGCLGTALSKSLSALIVTRIIQALGSSPVLSVGAGTIGDLYPKHERGTAMGLFYLGILVGPATAPAIAGILTEYVKPYGFGWRAMQYFLMSLGFSAFALVLLCFPETAHAKGIDVVRQERLQERAEKEGVEFEVLEKEEERRRAEMGWVRRQWDGVAWVWLNPLAPLRLLLHPNIAAMSLNSSFTLMSTYTILVPLSQTLAPRYNITNAAILGCFYLAQGVGNATASRYTGRYADWTLKRWLKRRGGVYVPEDRLYAALIGGGVILPFSVLALGWVLDKGTGKVGLAFAVILLFIDGIGLMCVLTPSNTYCVDVMPLRSSEVIAVNNACRYIVAAAASAFVLPMINAIGVGWTNTFAAFVVWLGCGMVLLTIRFGPQMRAIGTRLEGTVSAGTDLEGSQEKEGVGALGSAESGASTVVQQEATAREDEQPREKPPEASGRA</sequence>
<dbReference type="GO" id="GO:0005886">
    <property type="term" value="C:plasma membrane"/>
    <property type="evidence" value="ECO:0007669"/>
    <property type="project" value="TreeGrafter"/>
</dbReference>
<feature type="compositionally biased region" description="Polar residues" evidence="5">
    <location>
        <begin position="639"/>
        <end position="649"/>
    </location>
</feature>
<dbReference type="AlphaFoldDB" id="A0A061BAB5"/>
<keyword evidence="2 6" id="KW-0812">Transmembrane</keyword>
<feature type="transmembrane region" description="Helical" evidence="6">
    <location>
        <begin position="218"/>
        <end position="235"/>
    </location>
</feature>
<dbReference type="InterPro" id="IPR011701">
    <property type="entry name" value="MFS"/>
</dbReference>
<dbReference type="EMBL" id="LK052947">
    <property type="protein sequence ID" value="CDR46298.1"/>
    <property type="molecule type" value="Genomic_DNA"/>
</dbReference>
<evidence type="ECO:0000259" key="7">
    <source>
        <dbReference type="PROSITE" id="PS50850"/>
    </source>
</evidence>
<feature type="region of interest" description="Disordered" evidence="5">
    <location>
        <begin position="1"/>
        <end position="89"/>
    </location>
</feature>
<feature type="transmembrane region" description="Helical" evidence="6">
    <location>
        <begin position="583"/>
        <end position="602"/>
    </location>
</feature>
<organism evidence="8">
    <name type="scientific">Rhodotorula toruloides</name>
    <name type="common">Yeast</name>
    <name type="synonym">Rhodosporidium toruloides</name>
    <dbReference type="NCBI Taxonomy" id="5286"/>
    <lineage>
        <taxon>Eukaryota</taxon>
        <taxon>Fungi</taxon>
        <taxon>Dikarya</taxon>
        <taxon>Basidiomycota</taxon>
        <taxon>Pucciniomycotina</taxon>
        <taxon>Microbotryomycetes</taxon>
        <taxon>Sporidiobolales</taxon>
        <taxon>Sporidiobolaceae</taxon>
        <taxon>Rhodotorula</taxon>
    </lineage>
</organism>
<evidence type="ECO:0000256" key="1">
    <source>
        <dbReference type="ARBA" id="ARBA00004141"/>
    </source>
</evidence>
<accession>A0A061BAB5</accession>
<evidence type="ECO:0000313" key="8">
    <source>
        <dbReference type="EMBL" id="CDR46298.1"/>
    </source>
</evidence>
<feature type="compositionally biased region" description="Basic and acidic residues" evidence="5">
    <location>
        <begin position="650"/>
        <end position="662"/>
    </location>
</feature>
<evidence type="ECO:0000256" key="4">
    <source>
        <dbReference type="ARBA" id="ARBA00023136"/>
    </source>
</evidence>
<feature type="region of interest" description="Disordered" evidence="5">
    <location>
        <begin position="619"/>
        <end position="668"/>
    </location>
</feature>
<feature type="compositionally biased region" description="Polar residues" evidence="5">
    <location>
        <begin position="29"/>
        <end position="39"/>
    </location>
</feature>
<feature type="compositionally biased region" description="Polar residues" evidence="5">
    <location>
        <begin position="1"/>
        <end position="10"/>
    </location>
</feature>
<reference evidence="8" key="1">
    <citation type="journal article" date="2014" name="Genome Announc.">
        <title>Draft genome sequence of Rhodosporidium toruloides CECT1137, an oleaginous yeast of biotechnological interest.</title>
        <authorList>
            <person name="Morin N."/>
            <person name="Calcas X."/>
            <person name="Devillers H."/>
            <person name="Durrens P."/>
            <person name="Sherman D.J."/>
            <person name="Nicaud J.-M."/>
            <person name="Neuveglise C."/>
        </authorList>
    </citation>
    <scope>NUCLEOTIDE SEQUENCE</scope>
    <source>
        <strain evidence="8">CECT1137</strain>
    </source>
</reference>
<feature type="transmembrane region" description="Helical" evidence="6">
    <location>
        <begin position="186"/>
        <end position="206"/>
    </location>
</feature>
<feature type="transmembrane region" description="Helical" evidence="6">
    <location>
        <begin position="555"/>
        <end position="577"/>
    </location>
</feature>
<feature type="transmembrane region" description="Helical" evidence="6">
    <location>
        <begin position="311"/>
        <end position="331"/>
    </location>
</feature>
<evidence type="ECO:0000256" key="3">
    <source>
        <dbReference type="ARBA" id="ARBA00022989"/>
    </source>
</evidence>
<feature type="transmembrane region" description="Helical" evidence="6">
    <location>
        <begin position="151"/>
        <end position="174"/>
    </location>
</feature>
<dbReference type="PROSITE" id="PS50850">
    <property type="entry name" value="MFS"/>
    <property type="match status" value="1"/>
</dbReference>
<dbReference type="OrthoDB" id="3066029at2759"/>
<gene>
    <name evidence="8" type="ORF">RHTO0S_12e02542g</name>
</gene>
<keyword evidence="4 6" id="KW-0472">Membrane</keyword>
<feature type="transmembrane region" description="Helical" evidence="6">
    <location>
        <begin position="279"/>
        <end position="299"/>
    </location>
</feature>